<dbReference type="GO" id="GO:0005886">
    <property type="term" value="C:plasma membrane"/>
    <property type="evidence" value="ECO:0007669"/>
    <property type="project" value="TreeGrafter"/>
</dbReference>
<dbReference type="PRINTS" id="PR00499">
    <property type="entry name" value="P67PHOX"/>
</dbReference>
<proteinExistence type="predicted"/>
<reference evidence="5 6" key="1">
    <citation type="submission" date="2019-09" db="EMBL/GenBank/DDBJ databases">
        <title>Bird 10,000 Genomes (B10K) Project - Family phase.</title>
        <authorList>
            <person name="Zhang G."/>
        </authorList>
    </citation>
    <scope>NUCLEOTIDE SEQUENCE [LARGE SCALE GENOMIC DNA]</scope>
    <source>
        <strain evidence="5">B10K-DU-001-27</strain>
        <tissue evidence="5">Muscle</tissue>
    </source>
</reference>
<dbReference type="PANTHER" id="PTHR14167:SF56">
    <property type="entry name" value="SORBIN AND SH3 DOMAIN-CONTAINING PROTEIN 2"/>
    <property type="match status" value="1"/>
</dbReference>
<gene>
    <name evidence="5" type="primary">Sorbs2_0</name>
    <name evidence="5" type="ORF">STEDEN_R13406</name>
</gene>
<evidence type="ECO:0000256" key="2">
    <source>
        <dbReference type="PROSITE-ProRule" id="PRU00192"/>
    </source>
</evidence>
<evidence type="ECO:0000256" key="3">
    <source>
        <dbReference type="SAM" id="MobiDB-lite"/>
    </source>
</evidence>
<dbReference type="FunFam" id="2.30.30.40:FF:000004">
    <property type="entry name" value="Sorbin and SH3 domain-containing protein 1 isoform 2"/>
    <property type="match status" value="1"/>
</dbReference>
<sequence length="456" mass="51416">VPIHIEVTSDEPQRSHIDFSDSDQDGVVSDLSDFIQIEGSSFCSESDFDHFSFTSSESFYGSGHHHHHHHHHHRHLISSCKGRCPASYTRFTTMLKHERAKQETTEDPRRQEAESGLSKIAFLVSPVPFRRKKSAAPKKQTEKKKCKSSVFEALDSALKDICDQIKAEKRRGSLPDNSILHRLITELLPDIPERNSSLKALKKSPTHQPFHPLPQDGAIHCPLYQNDCGRLPLSASFPDMDATNNNDSALCFQAYMYLMTNLINVSKKCYNVIACDSKRAAQMTQITSGPVKLPARAVYDFKAQTSKELSFKKGDTVYILRKIDQNWYEGEHHGRVGIFPISYVEKLSPPEKAQPARPPPPAQIGEIGEAVAKYNFNADTNVELSLRKGDKIILLKRVDQNWYEGKIPGTNKQGIFPVSYVEVIKKNPSKSVDDYPDPPIPQSYSSDRIHHLSSNK</sequence>
<comment type="caution">
    <text evidence="5">The sequence shown here is derived from an EMBL/GenBank/DDBJ whole genome shotgun (WGS) entry which is preliminary data.</text>
</comment>
<dbReference type="CDD" id="cd11923">
    <property type="entry name" value="SH3_Sorbs2_2"/>
    <property type="match status" value="1"/>
</dbReference>
<dbReference type="AlphaFoldDB" id="A0A7K9RHE6"/>
<dbReference type="SMART" id="SM00326">
    <property type="entry name" value="SH3"/>
    <property type="match status" value="2"/>
</dbReference>
<feature type="region of interest" description="Disordered" evidence="3">
    <location>
        <begin position="1"/>
        <end position="22"/>
    </location>
</feature>
<feature type="domain" description="SH3" evidence="4">
    <location>
        <begin position="290"/>
        <end position="349"/>
    </location>
</feature>
<dbReference type="InterPro" id="IPR001452">
    <property type="entry name" value="SH3_domain"/>
</dbReference>
<dbReference type="PRINTS" id="PR00452">
    <property type="entry name" value="SH3DOMAIN"/>
</dbReference>
<dbReference type="InterPro" id="IPR036028">
    <property type="entry name" value="SH3-like_dom_sf"/>
</dbReference>
<evidence type="ECO:0000256" key="1">
    <source>
        <dbReference type="ARBA" id="ARBA00022443"/>
    </source>
</evidence>
<accession>A0A7K9RHE6</accession>
<feature type="non-terminal residue" evidence="5">
    <location>
        <position position="1"/>
    </location>
</feature>
<protein>
    <submittedName>
        <fullName evidence="5">SRBS2 protein</fullName>
    </submittedName>
</protein>
<dbReference type="FunFam" id="2.30.30.40:FF:000003">
    <property type="entry name" value="Sorbin and SH3 domain-containing protein 1 isoform 2"/>
    <property type="match status" value="1"/>
</dbReference>
<feature type="domain" description="SH3" evidence="4">
    <location>
        <begin position="365"/>
        <end position="426"/>
    </location>
</feature>
<name>A0A7K9RHE6_9PASS</name>
<dbReference type="PANTHER" id="PTHR14167">
    <property type="entry name" value="SH3 DOMAIN-CONTAINING"/>
    <property type="match status" value="1"/>
</dbReference>
<dbReference type="SUPFAM" id="SSF50044">
    <property type="entry name" value="SH3-domain"/>
    <property type="match status" value="2"/>
</dbReference>
<evidence type="ECO:0000313" key="6">
    <source>
        <dbReference type="Proteomes" id="UP000572325"/>
    </source>
</evidence>
<keyword evidence="6" id="KW-1185">Reference proteome</keyword>
<dbReference type="Pfam" id="PF00018">
    <property type="entry name" value="SH3_1"/>
    <property type="match status" value="2"/>
</dbReference>
<dbReference type="Gene3D" id="2.30.30.40">
    <property type="entry name" value="SH3 Domains"/>
    <property type="match status" value="2"/>
</dbReference>
<evidence type="ECO:0000313" key="5">
    <source>
        <dbReference type="EMBL" id="NXI23280.1"/>
    </source>
</evidence>
<keyword evidence="1 2" id="KW-0728">SH3 domain</keyword>
<dbReference type="EMBL" id="VWZU01003589">
    <property type="protein sequence ID" value="NXI23280.1"/>
    <property type="molecule type" value="Genomic_DNA"/>
</dbReference>
<evidence type="ECO:0000259" key="4">
    <source>
        <dbReference type="PROSITE" id="PS50002"/>
    </source>
</evidence>
<dbReference type="InterPro" id="IPR050384">
    <property type="entry name" value="Endophilin_SH3RF"/>
</dbReference>
<dbReference type="PROSITE" id="PS50002">
    <property type="entry name" value="SH3"/>
    <property type="match status" value="2"/>
</dbReference>
<feature type="non-terminal residue" evidence="5">
    <location>
        <position position="456"/>
    </location>
</feature>
<feature type="region of interest" description="Disordered" evidence="3">
    <location>
        <begin position="428"/>
        <end position="456"/>
    </location>
</feature>
<dbReference type="Proteomes" id="UP000572325">
    <property type="component" value="Unassembled WGS sequence"/>
</dbReference>
<organism evidence="5 6">
    <name type="scientific">Sterrhoptilus dennistouni</name>
    <dbReference type="NCBI Taxonomy" id="2585820"/>
    <lineage>
        <taxon>Eukaryota</taxon>
        <taxon>Metazoa</taxon>
        <taxon>Chordata</taxon>
        <taxon>Craniata</taxon>
        <taxon>Vertebrata</taxon>
        <taxon>Euteleostomi</taxon>
        <taxon>Archelosauria</taxon>
        <taxon>Archosauria</taxon>
        <taxon>Dinosauria</taxon>
        <taxon>Saurischia</taxon>
        <taxon>Theropoda</taxon>
        <taxon>Coelurosauria</taxon>
        <taxon>Aves</taxon>
        <taxon>Neognathae</taxon>
        <taxon>Neoaves</taxon>
        <taxon>Telluraves</taxon>
        <taxon>Australaves</taxon>
        <taxon>Passeriformes</taxon>
        <taxon>Sylvioidea</taxon>
        <taxon>Zosteropidae</taxon>
        <taxon>Sterrhoptilus</taxon>
    </lineage>
</organism>